<dbReference type="Pfam" id="PF03466">
    <property type="entry name" value="LysR_substrate"/>
    <property type="match status" value="1"/>
</dbReference>
<gene>
    <name evidence="7" type="ORF">JR347_09095</name>
</gene>
<keyword evidence="4" id="KW-0010">Activator</keyword>
<dbReference type="Proteomes" id="UP000662783">
    <property type="component" value="Chromosome"/>
</dbReference>
<dbReference type="GO" id="GO:0003700">
    <property type="term" value="F:DNA-binding transcription factor activity"/>
    <property type="evidence" value="ECO:0007669"/>
    <property type="project" value="InterPro"/>
</dbReference>
<evidence type="ECO:0000256" key="3">
    <source>
        <dbReference type="ARBA" id="ARBA00023125"/>
    </source>
</evidence>
<name>A0A974WJ99_9BACT</name>
<dbReference type="GO" id="GO:0003677">
    <property type="term" value="F:DNA binding"/>
    <property type="evidence" value="ECO:0007669"/>
    <property type="project" value="UniProtKB-KW"/>
</dbReference>
<keyword evidence="5" id="KW-0804">Transcription</keyword>
<dbReference type="InterPro" id="IPR036390">
    <property type="entry name" value="WH_DNA-bd_sf"/>
</dbReference>
<accession>A0A974WJ99</accession>
<keyword evidence="8" id="KW-1185">Reference proteome</keyword>
<evidence type="ECO:0000256" key="4">
    <source>
        <dbReference type="ARBA" id="ARBA00023159"/>
    </source>
</evidence>
<dbReference type="PROSITE" id="PS50931">
    <property type="entry name" value="HTH_LYSR"/>
    <property type="match status" value="1"/>
</dbReference>
<reference evidence="7" key="1">
    <citation type="submission" date="2021-02" db="EMBL/GenBank/DDBJ databases">
        <title>Fulvivirga sp. S481 isolated from sea water.</title>
        <authorList>
            <person name="Bae S.S."/>
            <person name="Baek K."/>
        </authorList>
    </citation>
    <scope>NUCLEOTIDE SEQUENCE</scope>
    <source>
        <strain evidence="7">S481</strain>
    </source>
</reference>
<keyword evidence="2" id="KW-0805">Transcription regulation</keyword>
<dbReference type="Pfam" id="PF00126">
    <property type="entry name" value="HTH_1"/>
    <property type="match status" value="1"/>
</dbReference>
<dbReference type="KEGG" id="fuv:JR347_09095"/>
<evidence type="ECO:0000259" key="6">
    <source>
        <dbReference type="PROSITE" id="PS50931"/>
    </source>
</evidence>
<feature type="domain" description="HTH lysR-type" evidence="6">
    <location>
        <begin position="1"/>
        <end position="58"/>
    </location>
</feature>
<dbReference type="PANTHER" id="PTHR30346">
    <property type="entry name" value="TRANSCRIPTIONAL DUAL REGULATOR HCAR-RELATED"/>
    <property type="match status" value="1"/>
</dbReference>
<evidence type="ECO:0000313" key="8">
    <source>
        <dbReference type="Proteomes" id="UP000662783"/>
    </source>
</evidence>
<dbReference type="RefSeq" id="WP_205723736.1">
    <property type="nucleotide sequence ID" value="NZ_CP070608.1"/>
</dbReference>
<dbReference type="Gene3D" id="1.10.10.10">
    <property type="entry name" value="Winged helix-like DNA-binding domain superfamily/Winged helix DNA-binding domain"/>
    <property type="match status" value="1"/>
</dbReference>
<dbReference type="PANTHER" id="PTHR30346:SF26">
    <property type="entry name" value="HYDROGEN PEROXIDE-INDUCIBLE GENES ACTIVATOR"/>
    <property type="match status" value="1"/>
</dbReference>
<proteinExistence type="inferred from homology"/>
<dbReference type="InterPro" id="IPR000847">
    <property type="entry name" value="LysR_HTH_N"/>
</dbReference>
<dbReference type="SUPFAM" id="SSF53850">
    <property type="entry name" value="Periplasmic binding protein-like II"/>
    <property type="match status" value="1"/>
</dbReference>
<evidence type="ECO:0000256" key="5">
    <source>
        <dbReference type="ARBA" id="ARBA00023163"/>
    </source>
</evidence>
<keyword evidence="3" id="KW-0238">DNA-binding</keyword>
<dbReference type="PRINTS" id="PR00039">
    <property type="entry name" value="HTHLYSR"/>
</dbReference>
<sequence>MTLQQLNYALQLQKYGNFGEAAHHLKISQPALSLQISKLEKEMGLLIFDRSRSPVVPTVEGRAFLDKASGVVHQADDLKEFALNTSDSLSGTLKIGIIPTLAPFLVPLFAYSFQEKYPGISLDINEVITEKTVVGVRDGQLDAGILSTPINASGVESFPLFYEKFFLYSSPKVPKRQRTLSTIDYRKLWLLDEGNCFRDQVNDFCNVSKIRENKDFIYRSNSIDALIRIVDSKGGMTILPELTTLILNEEQEENISEINTGKTKAREVGLIKRPRTNKENMISVLMDHIVASIPKNMLNSKKLEVVDPNIHMV</sequence>
<evidence type="ECO:0000256" key="1">
    <source>
        <dbReference type="ARBA" id="ARBA00009437"/>
    </source>
</evidence>
<comment type="similarity">
    <text evidence="1">Belongs to the LysR transcriptional regulatory family.</text>
</comment>
<dbReference type="Gene3D" id="3.40.190.10">
    <property type="entry name" value="Periplasmic binding protein-like II"/>
    <property type="match status" value="2"/>
</dbReference>
<dbReference type="InterPro" id="IPR036388">
    <property type="entry name" value="WH-like_DNA-bd_sf"/>
</dbReference>
<dbReference type="GO" id="GO:0032993">
    <property type="term" value="C:protein-DNA complex"/>
    <property type="evidence" value="ECO:0007669"/>
    <property type="project" value="TreeGrafter"/>
</dbReference>
<organism evidence="7 8">
    <name type="scientific">Fulvivirga lutea</name>
    <dbReference type="NCBI Taxonomy" id="2810512"/>
    <lineage>
        <taxon>Bacteria</taxon>
        <taxon>Pseudomonadati</taxon>
        <taxon>Bacteroidota</taxon>
        <taxon>Cytophagia</taxon>
        <taxon>Cytophagales</taxon>
        <taxon>Fulvivirgaceae</taxon>
        <taxon>Fulvivirga</taxon>
    </lineage>
</organism>
<protein>
    <submittedName>
        <fullName evidence="7">LysR family transcriptional regulator</fullName>
    </submittedName>
</protein>
<evidence type="ECO:0000313" key="7">
    <source>
        <dbReference type="EMBL" id="QSE99225.1"/>
    </source>
</evidence>
<dbReference type="SUPFAM" id="SSF46785">
    <property type="entry name" value="Winged helix' DNA-binding domain"/>
    <property type="match status" value="1"/>
</dbReference>
<dbReference type="AlphaFoldDB" id="A0A974WJ99"/>
<dbReference type="EMBL" id="CP070608">
    <property type="protein sequence ID" value="QSE99225.1"/>
    <property type="molecule type" value="Genomic_DNA"/>
</dbReference>
<evidence type="ECO:0000256" key="2">
    <source>
        <dbReference type="ARBA" id="ARBA00023015"/>
    </source>
</evidence>
<dbReference type="InterPro" id="IPR005119">
    <property type="entry name" value="LysR_subst-bd"/>
</dbReference>
<dbReference type="CDD" id="cd08411">
    <property type="entry name" value="PBP2_OxyR"/>
    <property type="match status" value="1"/>
</dbReference>